<gene>
    <name evidence="13" type="ORF">ACFORO_10720</name>
</gene>
<reference evidence="14" key="1">
    <citation type="journal article" date="2019" name="Int. J. Syst. Evol. Microbiol.">
        <title>The Global Catalogue of Microorganisms (GCM) 10K type strain sequencing project: providing services to taxonomists for standard genome sequencing and annotation.</title>
        <authorList>
            <consortium name="The Broad Institute Genomics Platform"/>
            <consortium name="The Broad Institute Genome Sequencing Center for Infectious Disease"/>
            <person name="Wu L."/>
            <person name="Ma J."/>
        </authorList>
    </citation>
    <scope>NUCLEOTIDE SEQUENCE [LARGE SCALE GENOMIC DNA]</scope>
    <source>
        <strain evidence="14">CGMCC 4.7682</strain>
    </source>
</reference>
<evidence type="ECO:0000256" key="3">
    <source>
        <dbReference type="ARBA" id="ARBA00012438"/>
    </source>
</evidence>
<comment type="catalytic activity">
    <reaction evidence="1">
        <text>ATP + protein L-histidine = ADP + protein N-phospho-L-histidine.</text>
        <dbReference type="EC" id="2.7.13.3"/>
    </reaction>
</comment>
<keyword evidence="10 11" id="KW-0472">Membrane</keyword>
<keyword evidence="9" id="KW-0902">Two-component regulatory system</keyword>
<dbReference type="Pfam" id="PF02518">
    <property type="entry name" value="HATPase_c"/>
    <property type="match status" value="1"/>
</dbReference>
<dbReference type="SUPFAM" id="SSF55874">
    <property type="entry name" value="ATPase domain of HSP90 chaperone/DNA topoisomerase II/histidine kinase"/>
    <property type="match status" value="1"/>
</dbReference>
<dbReference type="Gene3D" id="3.30.565.10">
    <property type="entry name" value="Histidine kinase-like ATPase, C-terminal domain"/>
    <property type="match status" value="1"/>
</dbReference>
<evidence type="ECO:0000259" key="12">
    <source>
        <dbReference type="PROSITE" id="PS50109"/>
    </source>
</evidence>
<evidence type="ECO:0000256" key="9">
    <source>
        <dbReference type="ARBA" id="ARBA00023012"/>
    </source>
</evidence>
<dbReference type="PANTHER" id="PTHR45436:SF5">
    <property type="entry name" value="SENSOR HISTIDINE KINASE TRCS"/>
    <property type="match status" value="1"/>
</dbReference>
<evidence type="ECO:0000256" key="1">
    <source>
        <dbReference type="ARBA" id="ARBA00000085"/>
    </source>
</evidence>
<evidence type="ECO:0000256" key="8">
    <source>
        <dbReference type="ARBA" id="ARBA00022989"/>
    </source>
</evidence>
<dbReference type="CDD" id="cd00082">
    <property type="entry name" value="HisKA"/>
    <property type="match status" value="1"/>
</dbReference>
<dbReference type="InterPro" id="IPR004358">
    <property type="entry name" value="Sig_transdc_His_kin-like_C"/>
</dbReference>
<feature type="domain" description="Histidine kinase" evidence="12">
    <location>
        <begin position="216"/>
        <end position="416"/>
    </location>
</feature>
<dbReference type="PANTHER" id="PTHR45436">
    <property type="entry name" value="SENSOR HISTIDINE KINASE YKOH"/>
    <property type="match status" value="1"/>
</dbReference>
<proteinExistence type="predicted"/>
<dbReference type="GO" id="GO:0016301">
    <property type="term" value="F:kinase activity"/>
    <property type="evidence" value="ECO:0007669"/>
    <property type="project" value="UniProtKB-KW"/>
</dbReference>
<dbReference type="Proteomes" id="UP001595764">
    <property type="component" value="Unassembled WGS sequence"/>
</dbReference>
<evidence type="ECO:0000256" key="6">
    <source>
        <dbReference type="ARBA" id="ARBA00022692"/>
    </source>
</evidence>
<keyword evidence="6 11" id="KW-0812">Transmembrane</keyword>
<dbReference type="InterPro" id="IPR050428">
    <property type="entry name" value="TCS_sensor_his_kinase"/>
</dbReference>
<organism evidence="13 14">
    <name type="scientific">Amycolatopsis halotolerans</name>
    <dbReference type="NCBI Taxonomy" id="330083"/>
    <lineage>
        <taxon>Bacteria</taxon>
        <taxon>Bacillati</taxon>
        <taxon>Actinomycetota</taxon>
        <taxon>Actinomycetes</taxon>
        <taxon>Pseudonocardiales</taxon>
        <taxon>Pseudonocardiaceae</taxon>
        <taxon>Amycolatopsis</taxon>
    </lineage>
</organism>
<sequence>MNGSAADRLRRLRWVLTALFTTMNAIGLIVLAWIVVNEDADRGTAEVTSSLDRVTSAVSRQVGYDGGVVSFALVNSDELNNACPQFAILPGGAQTFRPHLSGRTCVPMDTGVLNGLAADAIHTGGLVQGYQQSTDGRSVLVRAQPLLNPSGKYLGAVVASADLTDTESAHTRFVLLVVGGCVLLIAVLGFAGHLLSGRSIRPAAAALQEQEVLLAETAHDLRSPVAALRALAETAQANPDQRAALLPRTVQLASDMGSIIDSLLVRARLAAGVEQLHLQPVWLDQLVTDIAESAHTGGAQVTVTAAPTKVNADPTLIRRAVGNLLDNAVRYGRQPGAEAIVHITVYGGTVTVADHGPGIDPSTAADAFDRFSSTGGSSGLGLSIVRWVAQAHGGVLSVYNADEGGAIFELRFPQAA</sequence>
<dbReference type="PROSITE" id="PS50109">
    <property type="entry name" value="HIS_KIN"/>
    <property type="match status" value="1"/>
</dbReference>
<evidence type="ECO:0000256" key="5">
    <source>
        <dbReference type="ARBA" id="ARBA00022679"/>
    </source>
</evidence>
<dbReference type="SUPFAM" id="SSF47384">
    <property type="entry name" value="Homodimeric domain of signal transducing histidine kinase"/>
    <property type="match status" value="1"/>
</dbReference>
<evidence type="ECO:0000256" key="7">
    <source>
        <dbReference type="ARBA" id="ARBA00022777"/>
    </source>
</evidence>
<evidence type="ECO:0000256" key="10">
    <source>
        <dbReference type="ARBA" id="ARBA00023136"/>
    </source>
</evidence>
<comment type="subcellular location">
    <subcellularLocation>
        <location evidence="2">Cell membrane</location>
    </subcellularLocation>
</comment>
<keyword evidence="7 13" id="KW-0418">Kinase</keyword>
<dbReference type="EMBL" id="JBHRWI010000015">
    <property type="protein sequence ID" value="MFC3510636.1"/>
    <property type="molecule type" value="Genomic_DNA"/>
</dbReference>
<keyword evidence="8 11" id="KW-1133">Transmembrane helix</keyword>
<evidence type="ECO:0000313" key="14">
    <source>
        <dbReference type="Proteomes" id="UP001595764"/>
    </source>
</evidence>
<dbReference type="PRINTS" id="PR00344">
    <property type="entry name" value="BCTRLSENSOR"/>
</dbReference>
<evidence type="ECO:0000313" key="13">
    <source>
        <dbReference type="EMBL" id="MFC3510636.1"/>
    </source>
</evidence>
<keyword evidence="5" id="KW-0808">Transferase</keyword>
<protein>
    <recommendedName>
        <fullName evidence="3">histidine kinase</fullName>
        <ecNumber evidence="3">2.7.13.3</ecNumber>
    </recommendedName>
</protein>
<dbReference type="InterPro" id="IPR036890">
    <property type="entry name" value="HATPase_C_sf"/>
</dbReference>
<dbReference type="RefSeq" id="WP_354734998.1">
    <property type="nucleotide sequence ID" value="NZ_JBHMAY010000007.1"/>
</dbReference>
<name>A0ABV7QF72_9PSEU</name>
<keyword evidence="4" id="KW-0597">Phosphoprotein</keyword>
<keyword evidence="14" id="KW-1185">Reference proteome</keyword>
<dbReference type="InterPro" id="IPR005467">
    <property type="entry name" value="His_kinase_dom"/>
</dbReference>
<comment type="caution">
    <text evidence="13">The sequence shown here is derived from an EMBL/GenBank/DDBJ whole genome shotgun (WGS) entry which is preliminary data.</text>
</comment>
<dbReference type="InterPro" id="IPR036097">
    <property type="entry name" value="HisK_dim/P_sf"/>
</dbReference>
<dbReference type="CDD" id="cd00075">
    <property type="entry name" value="HATPase"/>
    <property type="match status" value="1"/>
</dbReference>
<feature type="transmembrane region" description="Helical" evidence="11">
    <location>
        <begin position="173"/>
        <end position="195"/>
    </location>
</feature>
<accession>A0ABV7QF72</accession>
<evidence type="ECO:0000256" key="2">
    <source>
        <dbReference type="ARBA" id="ARBA00004236"/>
    </source>
</evidence>
<dbReference type="InterPro" id="IPR003594">
    <property type="entry name" value="HATPase_dom"/>
</dbReference>
<evidence type="ECO:0000256" key="4">
    <source>
        <dbReference type="ARBA" id="ARBA00022553"/>
    </source>
</evidence>
<evidence type="ECO:0000256" key="11">
    <source>
        <dbReference type="SAM" id="Phobius"/>
    </source>
</evidence>
<dbReference type="SMART" id="SM00387">
    <property type="entry name" value="HATPase_c"/>
    <property type="match status" value="1"/>
</dbReference>
<dbReference type="Pfam" id="PF00512">
    <property type="entry name" value="HisKA"/>
    <property type="match status" value="1"/>
</dbReference>
<dbReference type="Gene3D" id="1.10.287.130">
    <property type="match status" value="1"/>
</dbReference>
<dbReference type="InterPro" id="IPR003661">
    <property type="entry name" value="HisK_dim/P_dom"/>
</dbReference>
<dbReference type="SMART" id="SM00388">
    <property type="entry name" value="HisKA"/>
    <property type="match status" value="1"/>
</dbReference>
<dbReference type="EC" id="2.7.13.3" evidence="3"/>
<feature type="transmembrane region" description="Helical" evidence="11">
    <location>
        <begin position="12"/>
        <end position="36"/>
    </location>
</feature>